<proteinExistence type="predicted"/>
<accession>A0A6G5AHC1</accession>
<name>A0A6G5AHC1_RHIMP</name>
<reference evidence="1" key="1">
    <citation type="submission" date="2020-03" db="EMBL/GenBank/DDBJ databases">
        <title>A transcriptome and proteome of the tick Rhipicephalus microplus shaped by the genetic composition of its hosts and developmental stage.</title>
        <authorList>
            <person name="Garcia G.R."/>
            <person name="Ribeiro J.M.C."/>
            <person name="Maruyama S.R."/>
            <person name="Gardinasse L.G."/>
            <person name="Nelson K."/>
            <person name="Ferreira B.R."/>
            <person name="Andrade T.G."/>
            <person name="Santos I.K.F.M."/>
        </authorList>
    </citation>
    <scope>NUCLEOTIDE SEQUENCE</scope>
    <source>
        <strain evidence="1">NSGR</strain>
        <tissue evidence="1">Salivary glands</tissue>
    </source>
</reference>
<evidence type="ECO:0000313" key="1">
    <source>
        <dbReference type="EMBL" id="NIE49663.1"/>
    </source>
</evidence>
<dbReference type="EMBL" id="GIKN01007390">
    <property type="protein sequence ID" value="NIE49663.1"/>
    <property type="molecule type" value="Transcribed_RNA"/>
</dbReference>
<protein>
    <submittedName>
        <fullName evidence="1">Uncharacterized protein</fullName>
    </submittedName>
</protein>
<dbReference type="AlphaFoldDB" id="A0A6G5AHC1"/>
<sequence>MLFTIVPKYLILHIVKILDLYKMPNVLLQLNTETACDLQFHFQHSRKFYMGCRSAYQRTYIHISAWWQLLMLNSKCFGAMLIKFTGYQSDFQADSTAFVLIL</sequence>
<organism evidence="1">
    <name type="scientific">Rhipicephalus microplus</name>
    <name type="common">Cattle tick</name>
    <name type="synonym">Boophilus microplus</name>
    <dbReference type="NCBI Taxonomy" id="6941"/>
    <lineage>
        <taxon>Eukaryota</taxon>
        <taxon>Metazoa</taxon>
        <taxon>Ecdysozoa</taxon>
        <taxon>Arthropoda</taxon>
        <taxon>Chelicerata</taxon>
        <taxon>Arachnida</taxon>
        <taxon>Acari</taxon>
        <taxon>Parasitiformes</taxon>
        <taxon>Ixodida</taxon>
        <taxon>Ixodoidea</taxon>
        <taxon>Ixodidae</taxon>
        <taxon>Rhipicephalinae</taxon>
        <taxon>Rhipicephalus</taxon>
        <taxon>Boophilus</taxon>
    </lineage>
</organism>